<protein>
    <submittedName>
        <fullName evidence="1">Uncharacterized protein</fullName>
    </submittedName>
</protein>
<dbReference type="WBParaSite" id="MCU_010145-RA">
    <property type="protein sequence ID" value="MCU_010145-RA"/>
    <property type="gene ID" value="MCU_010145"/>
</dbReference>
<accession>A0A5K3FQ02</accession>
<organism evidence="1">
    <name type="scientific">Mesocestoides corti</name>
    <name type="common">Flatworm</name>
    <dbReference type="NCBI Taxonomy" id="53468"/>
    <lineage>
        <taxon>Eukaryota</taxon>
        <taxon>Metazoa</taxon>
        <taxon>Spiralia</taxon>
        <taxon>Lophotrochozoa</taxon>
        <taxon>Platyhelminthes</taxon>
        <taxon>Cestoda</taxon>
        <taxon>Eucestoda</taxon>
        <taxon>Cyclophyllidea</taxon>
        <taxon>Mesocestoididae</taxon>
        <taxon>Mesocestoides</taxon>
    </lineage>
</organism>
<dbReference type="AlphaFoldDB" id="A0A5K3FQ02"/>
<name>A0A5K3FQ02_MESCO</name>
<reference evidence="1" key="1">
    <citation type="submission" date="2019-11" db="UniProtKB">
        <authorList>
            <consortium name="WormBaseParasite"/>
        </authorList>
    </citation>
    <scope>IDENTIFICATION</scope>
</reference>
<evidence type="ECO:0000313" key="1">
    <source>
        <dbReference type="WBParaSite" id="MCU_010145-RA"/>
    </source>
</evidence>
<proteinExistence type="predicted"/>
<sequence length="101" mass="11789">MMSEVRGVWDIAWCCVSFTPFSSSKHIQSTRRRSPMRRNSNRFFGDYETPVIVKLNLCFDQSSIGYQQTIDFEEDELDNLCCGIRHVVSNHARITDLILIR</sequence>